<keyword evidence="4 6" id="KW-0560">Oxidoreductase</keyword>
<evidence type="ECO:0000313" key="9">
    <source>
        <dbReference type="EMBL" id="MBC8588169.1"/>
    </source>
</evidence>
<dbReference type="InterPro" id="IPR023012">
    <property type="entry name" value="GcvPB"/>
</dbReference>
<proteinExistence type="inferred from homology"/>
<evidence type="ECO:0000256" key="3">
    <source>
        <dbReference type="ARBA" id="ARBA00022898"/>
    </source>
</evidence>
<dbReference type="Gene3D" id="3.40.640.10">
    <property type="entry name" value="Type I PLP-dependent aspartate aminotransferase-like (Major domain)"/>
    <property type="match status" value="1"/>
</dbReference>
<comment type="caution">
    <text evidence="9">The sequence shown here is derived from an EMBL/GenBank/DDBJ whole genome shotgun (WGS) entry which is preliminary data.</text>
</comment>
<dbReference type="Gene3D" id="3.90.1150.10">
    <property type="entry name" value="Aspartate Aminotransferase, domain 1"/>
    <property type="match status" value="1"/>
</dbReference>
<dbReference type="CDD" id="cd00613">
    <property type="entry name" value="GDC-P"/>
    <property type="match status" value="1"/>
</dbReference>
<evidence type="ECO:0000256" key="5">
    <source>
        <dbReference type="ARBA" id="ARBA00049026"/>
    </source>
</evidence>
<sequence>MYDKLIFELSHEGQKAYRLPPLDVEDVNLEDIIPEEYLSEEELDFPELSEVDVVRHYTNLSSKNYGVDTGFYPLGSCTMKYNPKINEDIASLDGFTNIHPYQSENCIQGSLQLMYELGKSFCEIAGMDRMTLQPAAGAHGEVTGVMIIKAYHENRGDFKRNKIIVPDSAHGTNPATAVMAGYSIVEIKSTEEGLVDLEALKAVLGDDIAGLMLTNPNTLGISDRNIKEIADLVHEAGGLLYYDGANANAILGHARPGDMGFDVVHFNIHKTFSTPHGGGGPGSGPVGVKKDLVQYLPVPLVEKDGDRYYLDYNYPKSIGKVKDFYGHFGILVRAYTYILTMGSDGLKKASEIAVLNSNYLLSRLKEHYYLPIDTIYKHEFVLGGLKDTLSEVTSMDVAKRLLDYGFHPPTMYFPLIINQAIMIEPTETESKETLDMFADAMIRIAKEAEENPELLKTAPHNTIVRRPDETKAARNPIVKYER</sequence>
<dbReference type="HAMAP" id="MF_00713">
    <property type="entry name" value="GcvPB"/>
    <property type="match status" value="1"/>
</dbReference>
<dbReference type="SUPFAM" id="SSF53383">
    <property type="entry name" value="PLP-dependent transferases"/>
    <property type="match status" value="1"/>
</dbReference>
<dbReference type="InterPro" id="IPR015424">
    <property type="entry name" value="PyrdxlP-dep_Trfase"/>
</dbReference>
<dbReference type="GO" id="GO:0005829">
    <property type="term" value="C:cytosol"/>
    <property type="evidence" value="ECO:0007669"/>
    <property type="project" value="TreeGrafter"/>
</dbReference>
<comment type="catalytic activity">
    <reaction evidence="5 6">
        <text>N(6)-[(R)-lipoyl]-L-lysyl-[glycine-cleavage complex H protein] + glycine + H(+) = N(6)-[(R)-S(8)-aminomethyldihydrolipoyl]-L-lysyl-[glycine-cleavage complex H protein] + CO2</text>
        <dbReference type="Rhea" id="RHEA:24304"/>
        <dbReference type="Rhea" id="RHEA-COMP:10494"/>
        <dbReference type="Rhea" id="RHEA-COMP:10495"/>
        <dbReference type="ChEBI" id="CHEBI:15378"/>
        <dbReference type="ChEBI" id="CHEBI:16526"/>
        <dbReference type="ChEBI" id="CHEBI:57305"/>
        <dbReference type="ChEBI" id="CHEBI:83099"/>
        <dbReference type="ChEBI" id="CHEBI:83143"/>
        <dbReference type="EC" id="1.4.4.2"/>
    </reaction>
</comment>
<dbReference type="FunFam" id="3.90.1150.10:FF:000014">
    <property type="entry name" value="Probable glycine dehydrogenase (decarboxylating) subunit 2"/>
    <property type="match status" value="1"/>
</dbReference>
<reference evidence="9" key="1">
    <citation type="submission" date="2020-08" db="EMBL/GenBank/DDBJ databases">
        <title>Genome public.</title>
        <authorList>
            <person name="Liu C."/>
            <person name="Sun Q."/>
        </authorList>
    </citation>
    <scope>NUCLEOTIDE SEQUENCE</scope>
    <source>
        <strain evidence="9">BX21</strain>
    </source>
</reference>
<evidence type="ECO:0000259" key="7">
    <source>
        <dbReference type="Pfam" id="PF02347"/>
    </source>
</evidence>
<comment type="subunit">
    <text evidence="6">The glycine cleavage system is composed of four proteins: P, T, L and H. In this organism, the P 'protein' is a heterodimer of two subunits.</text>
</comment>
<comment type="cofactor">
    <cofactor evidence="1 6">
        <name>pyridoxal 5'-phosphate</name>
        <dbReference type="ChEBI" id="CHEBI:597326"/>
    </cofactor>
</comment>
<dbReference type="InterPro" id="IPR049316">
    <property type="entry name" value="GDC-P_C"/>
</dbReference>
<dbReference type="EMBL" id="JACRTG010000018">
    <property type="protein sequence ID" value="MBC8588169.1"/>
    <property type="molecule type" value="Genomic_DNA"/>
</dbReference>
<comment type="function">
    <text evidence="2 6">The glycine cleavage system catalyzes the degradation of glycine. The P protein binds the alpha-amino group of glycine through its pyridoxal phosphate cofactor; CO(2) is released and the remaining methylamine moiety is then transferred to the lipoamide cofactor of the H protein.</text>
</comment>
<dbReference type="FunFam" id="3.40.640.10:FF:000034">
    <property type="entry name" value="Probable glycine dehydrogenase (decarboxylating) subunit 2"/>
    <property type="match status" value="1"/>
</dbReference>
<dbReference type="InterPro" id="IPR049315">
    <property type="entry name" value="GDC-P_N"/>
</dbReference>
<dbReference type="GO" id="GO:0004375">
    <property type="term" value="F:glycine dehydrogenase (decarboxylating) activity"/>
    <property type="evidence" value="ECO:0007669"/>
    <property type="project" value="UniProtKB-EC"/>
</dbReference>
<dbReference type="Pfam" id="PF02347">
    <property type="entry name" value="GDC-P"/>
    <property type="match status" value="1"/>
</dbReference>
<gene>
    <name evidence="6 9" type="primary">gcvPB</name>
    <name evidence="9" type="ORF">H8707_07945</name>
</gene>
<dbReference type="RefSeq" id="WP_262429620.1">
    <property type="nucleotide sequence ID" value="NZ_JACRTG010000018.1"/>
</dbReference>
<keyword evidence="3 6" id="KW-0663">Pyridoxal phosphate</keyword>
<dbReference type="Pfam" id="PF21478">
    <property type="entry name" value="GcvP2_C"/>
    <property type="match status" value="1"/>
</dbReference>
<feature type="modified residue" description="N6-(pyridoxal phosphate)lysine" evidence="6">
    <location>
        <position position="270"/>
    </location>
</feature>
<evidence type="ECO:0000256" key="2">
    <source>
        <dbReference type="ARBA" id="ARBA00003788"/>
    </source>
</evidence>
<evidence type="ECO:0000256" key="1">
    <source>
        <dbReference type="ARBA" id="ARBA00001933"/>
    </source>
</evidence>
<dbReference type="EC" id="1.4.4.2" evidence="6"/>
<name>A0A926EXD9_9FIRM</name>
<dbReference type="PANTHER" id="PTHR11773:SF1">
    <property type="entry name" value="GLYCINE DEHYDROGENASE (DECARBOXYLATING), MITOCHONDRIAL"/>
    <property type="match status" value="1"/>
</dbReference>
<evidence type="ECO:0000313" key="10">
    <source>
        <dbReference type="Proteomes" id="UP000601171"/>
    </source>
</evidence>
<organism evidence="9 10">
    <name type="scientific">Paratissierella segnis</name>
    <dbReference type="NCBI Taxonomy" id="2763679"/>
    <lineage>
        <taxon>Bacteria</taxon>
        <taxon>Bacillati</taxon>
        <taxon>Bacillota</taxon>
        <taxon>Tissierellia</taxon>
        <taxon>Tissierellales</taxon>
        <taxon>Tissierellaceae</taxon>
        <taxon>Paratissierella</taxon>
    </lineage>
</organism>
<keyword evidence="10" id="KW-1185">Reference proteome</keyword>
<comment type="similarity">
    <text evidence="6">Belongs to the GcvP family. C-terminal subunit subfamily.</text>
</comment>
<accession>A0A926EXD9</accession>
<dbReference type="GO" id="GO:0030170">
    <property type="term" value="F:pyridoxal phosphate binding"/>
    <property type="evidence" value="ECO:0007669"/>
    <property type="project" value="TreeGrafter"/>
</dbReference>
<protein>
    <recommendedName>
        <fullName evidence="6">Probable glycine dehydrogenase (decarboxylating) subunit 2</fullName>
        <ecNumber evidence="6">1.4.4.2</ecNumber>
    </recommendedName>
    <alternativeName>
        <fullName evidence="6">Glycine cleavage system P-protein subunit 2</fullName>
    </alternativeName>
    <alternativeName>
        <fullName evidence="6">Glycine decarboxylase subunit 2</fullName>
    </alternativeName>
    <alternativeName>
        <fullName evidence="6">Glycine dehydrogenase (aminomethyl-transferring) subunit 2</fullName>
    </alternativeName>
</protein>
<dbReference type="InterPro" id="IPR015422">
    <property type="entry name" value="PyrdxlP-dep_Trfase_small"/>
</dbReference>
<dbReference type="PANTHER" id="PTHR11773">
    <property type="entry name" value="GLYCINE DEHYDROGENASE, DECARBOXYLATING"/>
    <property type="match status" value="1"/>
</dbReference>
<evidence type="ECO:0000256" key="4">
    <source>
        <dbReference type="ARBA" id="ARBA00023002"/>
    </source>
</evidence>
<dbReference type="Gene3D" id="6.20.440.10">
    <property type="match status" value="1"/>
</dbReference>
<dbReference type="GO" id="GO:0019464">
    <property type="term" value="P:glycine decarboxylation via glycine cleavage system"/>
    <property type="evidence" value="ECO:0007669"/>
    <property type="project" value="UniProtKB-UniRule"/>
</dbReference>
<dbReference type="InterPro" id="IPR020581">
    <property type="entry name" value="GDC_P"/>
</dbReference>
<dbReference type="InterPro" id="IPR015421">
    <property type="entry name" value="PyrdxlP-dep_Trfase_major"/>
</dbReference>
<dbReference type="NCBIfam" id="NF003346">
    <property type="entry name" value="PRK04366.1"/>
    <property type="match status" value="1"/>
</dbReference>
<dbReference type="GO" id="GO:0016594">
    <property type="term" value="F:glycine binding"/>
    <property type="evidence" value="ECO:0007669"/>
    <property type="project" value="TreeGrafter"/>
</dbReference>
<evidence type="ECO:0000259" key="8">
    <source>
        <dbReference type="Pfam" id="PF21478"/>
    </source>
</evidence>
<dbReference type="GO" id="GO:0005960">
    <property type="term" value="C:glycine cleavage complex"/>
    <property type="evidence" value="ECO:0007669"/>
    <property type="project" value="TreeGrafter"/>
</dbReference>
<feature type="domain" description="Glycine cleavage system P-protein N-terminal" evidence="7">
    <location>
        <begin position="29"/>
        <end position="302"/>
    </location>
</feature>
<evidence type="ECO:0000256" key="6">
    <source>
        <dbReference type="HAMAP-Rule" id="MF_00713"/>
    </source>
</evidence>
<dbReference type="AlphaFoldDB" id="A0A926EXD9"/>
<dbReference type="Proteomes" id="UP000601171">
    <property type="component" value="Unassembled WGS sequence"/>
</dbReference>
<feature type="domain" description="Glycine dehydrogenase C-terminal" evidence="8">
    <location>
        <begin position="349"/>
        <end position="460"/>
    </location>
</feature>